<dbReference type="Proteomes" id="UP000319557">
    <property type="component" value="Chromosome"/>
</dbReference>
<keyword evidence="2" id="KW-1185">Reference proteome</keyword>
<sequence>MSTDSRASIPRIVKDGVVVPQSRQPLAEGTHVEIMVEPESIPADLRAEMQAWDQASDEAWAMIEKREAEELKSSAMNSSGAARF</sequence>
<dbReference type="RefSeq" id="WP_145348554.1">
    <property type="nucleotide sequence ID" value="NZ_CP036261.1"/>
</dbReference>
<evidence type="ECO:0000313" key="2">
    <source>
        <dbReference type="Proteomes" id="UP000319557"/>
    </source>
</evidence>
<organism evidence="1 2">
    <name type="scientific">Rosistilla ulvae</name>
    <dbReference type="NCBI Taxonomy" id="1930277"/>
    <lineage>
        <taxon>Bacteria</taxon>
        <taxon>Pseudomonadati</taxon>
        <taxon>Planctomycetota</taxon>
        <taxon>Planctomycetia</taxon>
        <taxon>Pirellulales</taxon>
        <taxon>Pirellulaceae</taxon>
        <taxon>Rosistilla</taxon>
    </lineage>
</organism>
<evidence type="ECO:0000313" key="1">
    <source>
        <dbReference type="EMBL" id="QDS90800.1"/>
    </source>
</evidence>
<accession>A0A517M7D6</accession>
<reference evidence="1 2" key="1">
    <citation type="submission" date="2019-02" db="EMBL/GenBank/DDBJ databases">
        <title>Deep-cultivation of Planctomycetes and their phenomic and genomic characterization uncovers novel biology.</title>
        <authorList>
            <person name="Wiegand S."/>
            <person name="Jogler M."/>
            <person name="Boedeker C."/>
            <person name="Pinto D."/>
            <person name="Vollmers J."/>
            <person name="Rivas-Marin E."/>
            <person name="Kohn T."/>
            <person name="Peeters S.H."/>
            <person name="Heuer A."/>
            <person name="Rast P."/>
            <person name="Oberbeckmann S."/>
            <person name="Bunk B."/>
            <person name="Jeske O."/>
            <person name="Meyerdierks A."/>
            <person name="Storesund J.E."/>
            <person name="Kallscheuer N."/>
            <person name="Luecker S."/>
            <person name="Lage O.M."/>
            <person name="Pohl T."/>
            <person name="Merkel B.J."/>
            <person name="Hornburger P."/>
            <person name="Mueller R.-W."/>
            <person name="Bruemmer F."/>
            <person name="Labrenz M."/>
            <person name="Spormann A.M."/>
            <person name="Op den Camp H."/>
            <person name="Overmann J."/>
            <person name="Amann R."/>
            <person name="Jetten M.S.M."/>
            <person name="Mascher T."/>
            <person name="Medema M.H."/>
            <person name="Devos D.P."/>
            <person name="Kaster A.-K."/>
            <person name="Ovreas L."/>
            <person name="Rohde M."/>
            <person name="Galperin M.Y."/>
            <person name="Jogler C."/>
        </authorList>
    </citation>
    <scope>NUCLEOTIDE SEQUENCE [LARGE SCALE GENOMIC DNA]</scope>
    <source>
        <strain evidence="1 2">EC9</strain>
    </source>
</reference>
<name>A0A517M7D6_9BACT</name>
<protein>
    <submittedName>
        <fullName evidence="1">Uncharacterized protein</fullName>
    </submittedName>
</protein>
<dbReference type="AlphaFoldDB" id="A0A517M7D6"/>
<dbReference type="KEGG" id="ruv:EC9_50170"/>
<gene>
    <name evidence="1" type="ORF">EC9_50170</name>
</gene>
<dbReference type="OrthoDB" id="286069at2"/>
<proteinExistence type="predicted"/>
<dbReference type="EMBL" id="CP036261">
    <property type="protein sequence ID" value="QDS90800.1"/>
    <property type="molecule type" value="Genomic_DNA"/>
</dbReference>